<comment type="caution">
    <text evidence="2">The sequence shown here is derived from an EMBL/GenBank/DDBJ whole genome shotgun (WGS) entry which is preliminary data.</text>
</comment>
<feature type="region of interest" description="Disordered" evidence="1">
    <location>
        <begin position="134"/>
        <end position="153"/>
    </location>
</feature>
<dbReference type="GO" id="GO:0031011">
    <property type="term" value="C:Ino80 complex"/>
    <property type="evidence" value="ECO:0007669"/>
    <property type="project" value="InterPro"/>
</dbReference>
<dbReference type="EMBL" id="JAUHHV010000004">
    <property type="protein sequence ID" value="KAK1427152.1"/>
    <property type="molecule type" value="Genomic_DNA"/>
</dbReference>
<evidence type="ECO:0000256" key="1">
    <source>
        <dbReference type="SAM" id="MobiDB-lite"/>
    </source>
</evidence>
<keyword evidence="3" id="KW-1185">Reference proteome</keyword>
<name>A0AAD8KVN2_TARER</name>
<dbReference type="PANTHER" id="PTHR13052:SF0">
    <property type="entry name" value="DNA-BINDING PROTEIN-LIKE"/>
    <property type="match status" value="1"/>
</dbReference>
<dbReference type="AlphaFoldDB" id="A0AAD8KVN2"/>
<dbReference type="Proteomes" id="UP001229421">
    <property type="component" value="Unassembled WGS sequence"/>
</dbReference>
<organism evidence="2 3">
    <name type="scientific">Tagetes erecta</name>
    <name type="common">African marigold</name>
    <dbReference type="NCBI Taxonomy" id="13708"/>
    <lineage>
        <taxon>Eukaryota</taxon>
        <taxon>Viridiplantae</taxon>
        <taxon>Streptophyta</taxon>
        <taxon>Embryophyta</taxon>
        <taxon>Tracheophyta</taxon>
        <taxon>Spermatophyta</taxon>
        <taxon>Magnoliopsida</taxon>
        <taxon>eudicotyledons</taxon>
        <taxon>Gunneridae</taxon>
        <taxon>Pentapetalae</taxon>
        <taxon>asterids</taxon>
        <taxon>campanulids</taxon>
        <taxon>Asterales</taxon>
        <taxon>Asteraceae</taxon>
        <taxon>Asteroideae</taxon>
        <taxon>Heliantheae alliance</taxon>
        <taxon>Tageteae</taxon>
        <taxon>Tagetes</taxon>
    </lineage>
</organism>
<sequence length="167" mass="18837">MTPLYIEVLGVKKLWCSGRSRTKYQGPGYPWALHSSIPALVARTLKIMLKPANRPPDCWFETQLHDLHDLHYECDPCGAVCRECILWVYLHKEREEDFEDSATSSTKRWKRQKKEPADPGGAVTLAYHGNGEAAEFDSTGIEPSGIKNDDKNSTTQVFVEDDVLIGD</sequence>
<protein>
    <submittedName>
        <fullName evidence="2">Uncharacterized protein</fullName>
    </submittedName>
</protein>
<proteinExistence type="predicted"/>
<gene>
    <name evidence="2" type="ORF">QVD17_15835</name>
</gene>
<reference evidence="2" key="1">
    <citation type="journal article" date="2023" name="bioRxiv">
        <title>Improved chromosome-level genome assembly for marigold (Tagetes erecta).</title>
        <authorList>
            <person name="Jiang F."/>
            <person name="Yuan L."/>
            <person name="Wang S."/>
            <person name="Wang H."/>
            <person name="Xu D."/>
            <person name="Wang A."/>
            <person name="Fan W."/>
        </authorList>
    </citation>
    <scope>NUCLEOTIDE SEQUENCE</scope>
    <source>
        <strain evidence="2">WSJ</strain>
        <tissue evidence="2">Leaf</tissue>
    </source>
</reference>
<feature type="region of interest" description="Disordered" evidence="1">
    <location>
        <begin position="96"/>
        <end position="123"/>
    </location>
</feature>
<evidence type="ECO:0000313" key="2">
    <source>
        <dbReference type="EMBL" id="KAK1427152.1"/>
    </source>
</evidence>
<accession>A0AAD8KVN2</accession>
<dbReference type="InterPro" id="IPR024867">
    <property type="entry name" value="NFRKB"/>
</dbReference>
<dbReference type="PANTHER" id="PTHR13052">
    <property type="entry name" value="NFRKB-RELATED"/>
    <property type="match status" value="1"/>
</dbReference>
<evidence type="ECO:0000313" key="3">
    <source>
        <dbReference type="Proteomes" id="UP001229421"/>
    </source>
</evidence>